<keyword evidence="1" id="KW-0464">Manganese</keyword>
<dbReference type="PANTHER" id="PTHR12320:SF81">
    <property type="entry name" value="PROTEIN PHOSPHATASE 2C 23-RELATED"/>
    <property type="match status" value="1"/>
</dbReference>
<evidence type="ECO:0000313" key="3">
    <source>
        <dbReference type="EMBL" id="KAF4393982.1"/>
    </source>
</evidence>
<dbReference type="InterPro" id="IPR036457">
    <property type="entry name" value="PPM-type-like_dom_sf"/>
</dbReference>
<dbReference type="InterPro" id="IPR039123">
    <property type="entry name" value="PPTC7"/>
</dbReference>
<dbReference type="InterPro" id="IPR001932">
    <property type="entry name" value="PPM-type_phosphatase-like_dom"/>
</dbReference>
<name>A0A7J6HFA8_CANSA</name>
<comment type="similarity">
    <text evidence="1">Belongs to the PP2C family.</text>
</comment>
<dbReference type="SMART" id="SM00332">
    <property type="entry name" value="PP2Cc"/>
    <property type="match status" value="1"/>
</dbReference>
<reference evidence="3 4" key="1">
    <citation type="journal article" date="2020" name="bioRxiv">
        <title>Sequence and annotation of 42 cannabis genomes reveals extensive copy number variation in cannabinoid synthesis and pathogen resistance genes.</title>
        <authorList>
            <person name="Mckernan K.J."/>
            <person name="Helbert Y."/>
            <person name="Kane L.T."/>
            <person name="Ebling H."/>
            <person name="Zhang L."/>
            <person name="Liu B."/>
            <person name="Eaton Z."/>
            <person name="Mclaughlin S."/>
            <person name="Kingan S."/>
            <person name="Baybayan P."/>
            <person name="Concepcion G."/>
            <person name="Jordan M."/>
            <person name="Riva A."/>
            <person name="Barbazuk W."/>
            <person name="Harkins T."/>
        </authorList>
    </citation>
    <scope>NUCLEOTIDE SEQUENCE [LARGE SCALE GENOMIC DNA]</scope>
    <source>
        <strain evidence="4">cv. Jamaican Lion 4</strain>
        <tissue evidence="3">Leaf</tissue>
    </source>
</reference>
<evidence type="ECO:0000313" key="4">
    <source>
        <dbReference type="Proteomes" id="UP000583929"/>
    </source>
</evidence>
<gene>
    <name evidence="3" type="ORF">G4B88_025951</name>
</gene>
<keyword evidence="1" id="KW-0479">Metal-binding</keyword>
<dbReference type="EMBL" id="JAATIQ010000047">
    <property type="protein sequence ID" value="KAF4393982.1"/>
    <property type="molecule type" value="Genomic_DNA"/>
</dbReference>
<dbReference type="Proteomes" id="UP000583929">
    <property type="component" value="Unassembled WGS sequence"/>
</dbReference>
<dbReference type="GO" id="GO:0004722">
    <property type="term" value="F:protein serine/threonine phosphatase activity"/>
    <property type="evidence" value="ECO:0007669"/>
    <property type="project" value="UniProtKB-EC"/>
</dbReference>
<comment type="catalytic activity">
    <reaction evidence="1">
        <text>O-phospho-L-threonyl-[protein] + H2O = L-threonyl-[protein] + phosphate</text>
        <dbReference type="Rhea" id="RHEA:47004"/>
        <dbReference type="Rhea" id="RHEA-COMP:11060"/>
        <dbReference type="Rhea" id="RHEA-COMP:11605"/>
        <dbReference type="ChEBI" id="CHEBI:15377"/>
        <dbReference type="ChEBI" id="CHEBI:30013"/>
        <dbReference type="ChEBI" id="CHEBI:43474"/>
        <dbReference type="ChEBI" id="CHEBI:61977"/>
        <dbReference type="EC" id="3.1.3.16"/>
    </reaction>
</comment>
<organism evidence="3 4">
    <name type="scientific">Cannabis sativa</name>
    <name type="common">Hemp</name>
    <name type="synonym">Marijuana</name>
    <dbReference type="NCBI Taxonomy" id="3483"/>
    <lineage>
        <taxon>Eukaryota</taxon>
        <taxon>Viridiplantae</taxon>
        <taxon>Streptophyta</taxon>
        <taxon>Embryophyta</taxon>
        <taxon>Tracheophyta</taxon>
        <taxon>Spermatophyta</taxon>
        <taxon>Magnoliopsida</taxon>
        <taxon>eudicotyledons</taxon>
        <taxon>Gunneridae</taxon>
        <taxon>Pentapetalae</taxon>
        <taxon>rosids</taxon>
        <taxon>fabids</taxon>
        <taxon>Rosales</taxon>
        <taxon>Cannabaceae</taxon>
        <taxon>Cannabis</taxon>
    </lineage>
</organism>
<dbReference type="PROSITE" id="PS51746">
    <property type="entry name" value="PPM_2"/>
    <property type="match status" value="1"/>
</dbReference>
<keyword evidence="4" id="KW-1185">Reference proteome</keyword>
<dbReference type="GO" id="GO:0046872">
    <property type="term" value="F:metal ion binding"/>
    <property type="evidence" value="ECO:0007669"/>
    <property type="project" value="UniProtKB-UniRule"/>
</dbReference>
<comment type="cofactor">
    <cofactor evidence="1">
        <name>Mn(2+)</name>
        <dbReference type="ChEBI" id="CHEBI:29035"/>
    </cofactor>
</comment>
<dbReference type="Gene3D" id="3.60.40.10">
    <property type="entry name" value="PPM-type phosphatase domain"/>
    <property type="match status" value="1"/>
</dbReference>
<comment type="caution">
    <text evidence="3">The sequence shown here is derived from an EMBL/GenBank/DDBJ whole genome shotgun (WGS) entry which is preliminary data.</text>
</comment>
<dbReference type="SMART" id="SM00331">
    <property type="entry name" value="PP2C_SIG"/>
    <property type="match status" value="1"/>
</dbReference>
<dbReference type="PANTHER" id="PTHR12320">
    <property type="entry name" value="PROTEIN PHOSPHATASE 2C"/>
    <property type="match status" value="1"/>
</dbReference>
<keyword evidence="1" id="KW-0904">Protein phosphatase</keyword>
<sequence length="264" mass="29275">MDMNKDDIVDMDFEMEITDNNKKKIKMVCEYHYIPKDDVIGEDSHFICEEQEIIGVADGVGGWASRGIDAGEYARQLMNHSVKAIVDNNITDPKSILKEAFMANAKAEIQGSSTACILSHNDGVMQSVNVGDSGFIIFRNNELIYRSKTQQRGFNTPYQLGNSQGCDTPDCAETVKIIEMVPGDVIVLGTDGIFDNMFVSEIEEVLKTQSSLSSAFWLAEFSRHYSLKKDRKSPFSEVATKAGKPFSGGKFDDITVIVARIISE</sequence>
<dbReference type="EC" id="3.1.3.16" evidence="1"/>
<comment type="cofactor">
    <cofactor evidence="1">
        <name>Mg(2+)</name>
        <dbReference type="ChEBI" id="CHEBI:18420"/>
    </cofactor>
</comment>
<evidence type="ECO:0000259" key="2">
    <source>
        <dbReference type="PROSITE" id="PS51746"/>
    </source>
</evidence>
<evidence type="ECO:0000256" key="1">
    <source>
        <dbReference type="RuleBase" id="RU366020"/>
    </source>
</evidence>
<dbReference type="SUPFAM" id="SSF81606">
    <property type="entry name" value="PP2C-like"/>
    <property type="match status" value="1"/>
</dbReference>
<keyword evidence="1" id="KW-0378">Hydrolase</keyword>
<comment type="catalytic activity">
    <reaction evidence="1">
        <text>O-phospho-L-seryl-[protein] + H2O = L-seryl-[protein] + phosphate</text>
        <dbReference type="Rhea" id="RHEA:20629"/>
        <dbReference type="Rhea" id="RHEA-COMP:9863"/>
        <dbReference type="Rhea" id="RHEA-COMP:11604"/>
        <dbReference type="ChEBI" id="CHEBI:15377"/>
        <dbReference type="ChEBI" id="CHEBI:29999"/>
        <dbReference type="ChEBI" id="CHEBI:43474"/>
        <dbReference type="ChEBI" id="CHEBI:83421"/>
        <dbReference type="EC" id="3.1.3.16"/>
    </reaction>
</comment>
<dbReference type="AlphaFoldDB" id="A0A7J6HFA8"/>
<accession>A0A7J6HFA8</accession>
<proteinExistence type="inferred from homology"/>
<protein>
    <recommendedName>
        <fullName evidence="1">Protein phosphatase</fullName>
        <ecNumber evidence="1">3.1.3.16</ecNumber>
    </recommendedName>
</protein>
<keyword evidence="1" id="KW-0460">Magnesium</keyword>
<feature type="domain" description="PPM-type phosphatase" evidence="2">
    <location>
        <begin position="28"/>
        <end position="261"/>
    </location>
</feature>
<dbReference type="Pfam" id="PF07228">
    <property type="entry name" value="SpoIIE"/>
    <property type="match status" value="1"/>
</dbReference>